<gene>
    <name evidence="2" type="ORF">PV328_000991</name>
</gene>
<dbReference type="Proteomes" id="UP001168990">
    <property type="component" value="Unassembled WGS sequence"/>
</dbReference>
<dbReference type="AlphaFoldDB" id="A0AA39FWD8"/>
<keyword evidence="3" id="KW-1185">Reference proteome</keyword>
<organism evidence="2 3">
    <name type="scientific">Microctonus aethiopoides</name>
    <dbReference type="NCBI Taxonomy" id="144406"/>
    <lineage>
        <taxon>Eukaryota</taxon>
        <taxon>Metazoa</taxon>
        <taxon>Ecdysozoa</taxon>
        <taxon>Arthropoda</taxon>
        <taxon>Hexapoda</taxon>
        <taxon>Insecta</taxon>
        <taxon>Pterygota</taxon>
        <taxon>Neoptera</taxon>
        <taxon>Endopterygota</taxon>
        <taxon>Hymenoptera</taxon>
        <taxon>Apocrita</taxon>
        <taxon>Ichneumonoidea</taxon>
        <taxon>Braconidae</taxon>
        <taxon>Euphorinae</taxon>
        <taxon>Microctonus</taxon>
    </lineage>
</organism>
<accession>A0AA39FWD8</accession>
<name>A0AA39FWD8_9HYME</name>
<reference evidence="2" key="2">
    <citation type="submission" date="2023-03" db="EMBL/GenBank/DDBJ databases">
        <authorList>
            <person name="Inwood S.N."/>
            <person name="Skelly J.G."/>
            <person name="Guhlin J."/>
            <person name="Harrop T.W.R."/>
            <person name="Goldson S.G."/>
            <person name="Dearden P.K."/>
        </authorList>
    </citation>
    <scope>NUCLEOTIDE SEQUENCE</scope>
    <source>
        <strain evidence="2">Irish</strain>
        <tissue evidence="2">Whole body</tissue>
    </source>
</reference>
<evidence type="ECO:0000313" key="2">
    <source>
        <dbReference type="EMBL" id="KAK0176893.1"/>
    </source>
</evidence>
<protein>
    <submittedName>
        <fullName evidence="2">Uncharacterized protein</fullName>
    </submittedName>
</protein>
<proteinExistence type="predicted"/>
<feature type="compositionally biased region" description="Basic and acidic residues" evidence="1">
    <location>
        <begin position="740"/>
        <end position="749"/>
    </location>
</feature>
<feature type="region of interest" description="Disordered" evidence="1">
    <location>
        <begin position="412"/>
        <end position="443"/>
    </location>
</feature>
<reference evidence="2" key="1">
    <citation type="journal article" date="2023" name="bioRxiv">
        <title>Scaffold-level genome assemblies of two parasitoid biocontrol wasps reveal the parthenogenesis mechanism and an associated novel virus.</title>
        <authorList>
            <person name="Inwood S."/>
            <person name="Skelly J."/>
            <person name="Guhlin J."/>
            <person name="Harrop T."/>
            <person name="Goldson S."/>
            <person name="Dearden P."/>
        </authorList>
    </citation>
    <scope>NUCLEOTIDE SEQUENCE</scope>
    <source>
        <strain evidence="2">Irish</strain>
        <tissue evidence="2">Whole body</tissue>
    </source>
</reference>
<dbReference type="EMBL" id="JAQQBS010000001">
    <property type="protein sequence ID" value="KAK0176893.1"/>
    <property type="molecule type" value="Genomic_DNA"/>
</dbReference>
<feature type="region of interest" description="Disordered" evidence="1">
    <location>
        <begin position="730"/>
        <end position="749"/>
    </location>
</feature>
<sequence length="1212" mass="137188">MDFPTQRKTKMKIVPVTKLNSPIQNSKLYWSNVIDNIESQVRKVRHPSPILFPSSSIASAKRSARDDHNLNDPNTQMRNIARELIVRVSPPSPLCNKRVSDITSHDRRQNENINYLKDFDIDNFEVDSSHEEQFSGDIAVNEENDGNTIDEMKNSCKMNNANVDFRLLNKISQLSKISGYVNDFLASTKVRIQSNMVSNEFEIPMTTSKSNANICMSNNLLSVQSWNMSSNKNSSAELLLERKADRLEIKREQCKESQELPGIYMGLQNKNDYSKQNESSGFRRIRAPSIGVASTVPSFGKIRSLKNLDSIEKSPINDTTNDNNSFKDYLQSPTDSLKFPIHKSVLAAKPQNLLHMHITKSCVINSYPTLTEHTVQVKSISRDSFNKNDLKHGKKSIAHVIKILKRMKRRQALEKKQDNGIFRSSNPEGPSMNTASSSTSHQSIGQRMINIHFGSGKEKTNLFDFNFTNNMKVNSEDKLVQTSMNFQSPEIETIPPETEKDKSAIILDTMPQISAMYFRKKLDKCLACLHSSMNKNLENKNKASVYHKNVNLSSPSISQNIIVHNSDIFSEVEAFSETYVISPVEFANNTKSSDIQTVIFAHKQTNDVVPFSAKSVHEGDFISKSAVSSFSHLKLDPGSDKKGIISSKSFISTLSLASERSKTAADQDDSDQAIDEAGGMNEVIVELKTKFLVPCHAPTNLRPTFGHLKALLGKKIRSIQSRLTSLEKITDTGTDEESGESEKLNDGNKIKCSPLELENETNKSFGYPRTRSELQLENEYFGPNNNSNTSYTQSFEALIIANDICSQLNMNTSLLNYDPGKSFRPTSPLISTTKIMEISRKSLVDNHDMIETLHVLASEYMKRFEKKQSINSKSNASNVNKRAYIMKNLLALLIDSRRHVNFRYPFPLSQFYVKQKCPINPRQLRKALPVKSYNLIAPILGIPQWHPKHWSAIKDARKLKSTPRTVTTSIRRRKSQESTKSEFLTDIDLIIHPPSQIGPYLSEASDNSYKRKQLNPYASFFNKPRRKAIIWRSLTERDLEGYDSGATLRNHASKVTDEICSEFCQWLKSLGGFNTTLDEEVLENMFETDFKAEACKTMQEMPTVPTVIADVRNCPDAGEVEITWKQQLQDLRAEKKAPSLVGFGTTVPQYVKFLPPRNHIENHWLQSKGVPKNLETMDTIWKDITHLDSVKGFTKWLKSHSNVGILNKAFQI</sequence>
<comment type="caution">
    <text evidence="2">The sequence shown here is derived from an EMBL/GenBank/DDBJ whole genome shotgun (WGS) entry which is preliminary data.</text>
</comment>
<feature type="compositionally biased region" description="Polar residues" evidence="1">
    <location>
        <begin position="422"/>
        <end position="443"/>
    </location>
</feature>
<evidence type="ECO:0000313" key="3">
    <source>
        <dbReference type="Proteomes" id="UP001168990"/>
    </source>
</evidence>
<evidence type="ECO:0000256" key="1">
    <source>
        <dbReference type="SAM" id="MobiDB-lite"/>
    </source>
</evidence>